<dbReference type="Proteomes" id="UP001054945">
    <property type="component" value="Unassembled WGS sequence"/>
</dbReference>
<keyword evidence="2" id="KW-1185">Reference proteome</keyword>
<proteinExistence type="predicted"/>
<sequence>MGRGKESLSIRYVTHSKCFRSGFHNDVLSLPNNPPSSGKVPLLYGQQKVLGKTGARTRLIDCRLTGMQVPSYIAATPDYGFSGSSGKVIGDYYIWSLRFLLPIRHNQGNMITPHF</sequence>
<evidence type="ECO:0000313" key="2">
    <source>
        <dbReference type="Proteomes" id="UP001054945"/>
    </source>
</evidence>
<name>A0AAV4VJK0_CAEEX</name>
<dbReference type="AlphaFoldDB" id="A0AAV4VJK0"/>
<comment type="caution">
    <text evidence="1">The sequence shown here is derived from an EMBL/GenBank/DDBJ whole genome shotgun (WGS) entry which is preliminary data.</text>
</comment>
<dbReference type="EMBL" id="BPLR01014592">
    <property type="protein sequence ID" value="GIY69814.1"/>
    <property type="molecule type" value="Genomic_DNA"/>
</dbReference>
<protein>
    <submittedName>
        <fullName evidence="1">Uncharacterized protein</fullName>
    </submittedName>
</protein>
<gene>
    <name evidence="1" type="ORF">CEXT_709611</name>
</gene>
<organism evidence="1 2">
    <name type="scientific">Caerostris extrusa</name>
    <name type="common">Bark spider</name>
    <name type="synonym">Caerostris bankana</name>
    <dbReference type="NCBI Taxonomy" id="172846"/>
    <lineage>
        <taxon>Eukaryota</taxon>
        <taxon>Metazoa</taxon>
        <taxon>Ecdysozoa</taxon>
        <taxon>Arthropoda</taxon>
        <taxon>Chelicerata</taxon>
        <taxon>Arachnida</taxon>
        <taxon>Araneae</taxon>
        <taxon>Araneomorphae</taxon>
        <taxon>Entelegynae</taxon>
        <taxon>Araneoidea</taxon>
        <taxon>Araneidae</taxon>
        <taxon>Caerostris</taxon>
    </lineage>
</organism>
<evidence type="ECO:0000313" key="1">
    <source>
        <dbReference type="EMBL" id="GIY69814.1"/>
    </source>
</evidence>
<reference evidence="1 2" key="1">
    <citation type="submission" date="2021-06" db="EMBL/GenBank/DDBJ databases">
        <title>Caerostris extrusa draft genome.</title>
        <authorList>
            <person name="Kono N."/>
            <person name="Arakawa K."/>
        </authorList>
    </citation>
    <scope>NUCLEOTIDE SEQUENCE [LARGE SCALE GENOMIC DNA]</scope>
</reference>
<accession>A0AAV4VJK0</accession>